<dbReference type="EMBL" id="MU117968">
    <property type="protein sequence ID" value="KAF9652521.1"/>
    <property type="molecule type" value="Genomic_DNA"/>
</dbReference>
<organism evidence="1 2">
    <name type="scientific">Thelephora ganbajun</name>
    <name type="common">Ganba fungus</name>
    <dbReference type="NCBI Taxonomy" id="370292"/>
    <lineage>
        <taxon>Eukaryota</taxon>
        <taxon>Fungi</taxon>
        <taxon>Dikarya</taxon>
        <taxon>Basidiomycota</taxon>
        <taxon>Agaricomycotina</taxon>
        <taxon>Agaricomycetes</taxon>
        <taxon>Thelephorales</taxon>
        <taxon>Thelephoraceae</taxon>
        <taxon>Thelephora</taxon>
    </lineage>
</organism>
<comment type="caution">
    <text evidence="1">The sequence shown here is derived from an EMBL/GenBank/DDBJ whole genome shotgun (WGS) entry which is preliminary data.</text>
</comment>
<protein>
    <submittedName>
        <fullName evidence="1">Uncharacterized protein</fullName>
    </submittedName>
</protein>
<evidence type="ECO:0000313" key="1">
    <source>
        <dbReference type="EMBL" id="KAF9652521.1"/>
    </source>
</evidence>
<proteinExistence type="predicted"/>
<name>A0ACB6ZS86_THEGA</name>
<keyword evidence="2" id="KW-1185">Reference proteome</keyword>
<accession>A0ACB6ZS86</accession>
<reference evidence="1" key="2">
    <citation type="journal article" date="2020" name="Nat. Commun.">
        <title>Large-scale genome sequencing of mycorrhizal fungi provides insights into the early evolution of symbiotic traits.</title>
        <authorList>
            <person name="Miyauchi S."/>
            <person name="Kiss E."/>
            <person name="Kuo A."/>
            <person name="Drula E."/>
            <person name="Kohler A."/>
            <person name="Sanchez-Garcia M."/>
            <person name="Morin E."/>
            <person name="Andreopoulos B."/>
            <person name="Barry K.W."/>
            <person name="Bonito G."/>
            <person name="Buee M."/>
            <person name="Carver A."/>
            <person name="Chen C."/>
            <person name="Cichocki N."/>
            <person name="Clum A."/>
            <person name="Culley D."/>
            <person name="Crous P.W."/>
            <person name="Fauchery L."/>
            <person name="Girlanda M."/>
            <person name="Hayes R.D."/>
            <person name="Keri Z."/>
            <person name="LaButti K."/>
            <person name="Lipzen A."/>
            <person name="Lombard V."/>
            <person name="Magnuson J."/>
            <person name="Maillard F."/>
            <person name="Murat C."/>
            <person name="Nolan M."/>
            <person name="Ohm R.A."/>
            <person name="Pangilinan J."/>
            <person name="Pereira M.F."/>
            <person name="Perotto S."/>
            <person name="Peter M."/>
            <person name="Pfister S."/>
            <person name="Riley R."/>
            <person name="Sitrit Y."/>
            <person name="Stielow J.B."/>
            <person name="Szollosi G."/>
            <person name="Zifcakova L."/>
            <person name="Stursova M."/>
            <person name="Spatafora J.W."/>
            <person name="Tedersoo L."/>
            <person name="Vaario L.M."/>
            <person name="Yamada A."/>
            <person name="Yan M."/>
            <person name="Wang P."/>
            <person name="Xu J."/>
            <person name="Bruns T."/>
            <person name="Baldrian P."/>
            <person name="Vilgalys R."/>
            <person name="Dunand C."/>
            <person name="Henrissat B."/>
            <person name="Grigoriev I.V."/>
            <person name="Hibbett D."/>
            <person name="Nagy L.G."/>
            <person name="Martin F.M."/>
        </authorList>
    </citation>
    <scope>NUCLEOTIDE SEQUENCE</scope>
    <source>
        <strain evidence="1">P2</strain>
    </source>
</reference>
<evidence type="ECO:0000313" key="2">
    <source>
        <dbReference type="Proteomes" id="UP000886501"/>
    </source>
</evidence>
<sequence length="232" mass="25831">MGIDIKDFLERKLLSYNSADSNASGVSAKDGSNPTVNPVDQDPREGRRGQGTEPRSSALNFPAIPAPNKWRGSKIKVHDKSVIQAQKQERSTQNLRKAQSRKDEIRLEQEQTNKGISSNAQATSQEVISTPGIVADRRRIYTVRNGLMSYKAGKSGLKRGKKKANASSVLVRLHRPTIKSRAHRSPKKKSPTVVRKRREPEVDSEEGRGKAFKKRSLAGAPERAEENRWGKK</sequence>
<dbReference type="Proteomes" id="UP000886501">
    <property type="component" value="Unassembled WGS sequence"/>
</dbReference>
<gene>
    <name evidence="1" type="ORF">BDM02DRAFT_3266235</name>
</gene>
<reference evidence="1" key="1">
    <citation type="submission" date="2019-10" db="EMBL/GenBank/DDBJ databases">
        <authorList>
            <consortium name="DOE Joint Genome Institute"/>
            <person name="Kuo A."/>
            <person name="Miyauchi S."/>
            <person name="Kiss E."/>
            <person name="Drula E."/>
            <person name="Kohler A."/>
            <person name="Sanchez-Garcia M."/>
            <person name="Andreopoulos B."/>
            <person name="Barry K.W."/>
            <person name="Bonito G."/>
            <person name="Buee M."/>
            <person name="Carver A."/>
            <person name="Chen C."/>
            <person name="Cichocki N."/>
            <person name="Clum A."/>
            <person name="Culley D."/>
            <person name="Crous P.W."/>
            <person name="Fauchery L."/>
            <person name="Girlanda M."/>
            <person name="Hayes R."/>
            <person name="Keri Z."/>
            <person name="Labutti K."/>
            <person name="Lipzen A."/>
            <person name="Lombard V."/>
            <person name="Magnuson J."/>
            <person name="Maillard F."/>
            <person name="Morin E."/>
            <person name="Murat C."/>
            <person name="Nolan M."/>
            <person name="Ohm R."/>
            <person name="Pangilinan J."/>
            <person name="Pereira M."/>
            <person name="Perotto S."/>
            <person name="Peter M."/>
            <person name="Riley R."/>
            <person name="Sitrit Y."/>
            <person name="Stielow B."/>
            <person name="Szollosi G."/>
            <person name="Zifcakova L."/>
            <person name="Stursova M."/>
            <person name="Spatafora J.W."/>
            <person name="Tedersoo L."/>
            <person name="Vaario L.-M."/>
            <person name="Yamada A."/>
            <person name="Yan M."/>
            <person name="Wang P."/>
            <person name="Xu J."/>
            <person name="Bruns T."/>
            <person name="Baldrian P."/>
            <person name="Vilgalys R."/>
            <person name="Henrissat B."/>
            <person name="Grigoriev I.V."/>
            <person name="Hibbett D."/>
            <person name="Nagy L.G."/>
            <person name="Martin F.M."/>
        </authorList>
    </citation>
    <scope>NUCLEOTIDE SEQUENCE</scope>
    <source>
        <strain evidence="1">P2</strain>
    </source>
</reference>